<organism evidence="2 3">
    <name type="scientific">Prunus armeniaca</name>
    <name type="common">Apricot</name>
    <name type="synonym">Armeniaca vulgaris</name>
    <dbReference type="NCBI Taxonomy" id="36596"/>
    <lineage>
        <taxon>Eukaryota</taxon>
        <taxon>Viridiplantae</taxon>
        <taxon>Streptophyta</taxon>
        <taxon>Embryophyta</taxon>
        <taxon>Tracheophyta</taxon>
        <taxon>Spermatophyta</taxon>
        <taxon>Magnoliopsida</taxon>
        <taxon>eudicotyledons</taxon>
        <taxon>Gunneridae</taxon>
        <taxon>Pentapetalae</taxon>
        <taxon>rosids</taxon>
        <taxon>fabids</taxon>
        <taxon>Rosales</taxon>
        <taxon>Rosaceae</taxon>
        <taxon>Amygdaloideae</taxon>
        <taxon>Amygdaleae</taxon>
        <taxon>Prunus</taxon>
    </lineage>
</organism>
<name>A0A6J5Y053_PRUAR</name>
<evidence type="ECO:0000256" key="1">
    <source>
        <dbReference type="SAM" id="MobiDB-lite"/>
    </source>
</evidence>
<gene>
    <name evidence="2" type="ORF">ORAREDHAP_LOCUS44859</name>
</gene>
<sequence length="157" mass="17279">MRSPLEIDYFGSSVKEEDNLNGEMDYSNSPKSPASPMNAPSFFKIVLGRTLQDGKLEIPIIAVHTYGDYMANTAYFNVPDGSIWPIELTRLIASYAGKCSHFQLRIFRKNTLEMEYNSSSDDTEGNSNASGDQTEGEKRTHGGDGGKTASHKSSEVI</sequence>
<keyword evidence="3" id="KW-1185">Reference proteome</keyword>
<proteinExistence type="predicted"/>
<evidence type="ECO:0000313" key="2">
    <source>
        <dbReference type="EMBL" id="CAB4317902.1"/>
    </source>
</evidence>
<evidence type="ECO:0000313" key="3">
    <source>
        <dbReference type="Proteomes" id="UP000507245"/>
    </source>
</evidence>
<accession>A0A6J5Y053</accession>
<dbReference type="EMBL" id="CAEKKB010000007">
    <property type="protein sequence ID" value="CAB4317902.1"/>
    <property type="molecule type" value="Genomic_DNA"/>
</dbReference>
<feature type="compositionally biased region" description="Polar residues" evidence="1">
    <location>
        <begin position="117"/>
        <end position="133"/>
    </location>
</feature>
<dbReference type="OrthoDB" id="623918at2759"/>
<dbReference type="AlphaFoldDB" id="A0A6J5Y053"/>
<dbReference type="Proteomes" id="UP000507245">
    <property type="component" value="Unassembled WGS sequence"/>
</dbReference>
<feature type="compositionally biased region" description="Basic and acidic residues" evidence="1">
    <location>
        <begin position="135"/>
        <end position="144"/>
    </location>
</feature>
<reference evidence="3" key="1">
    <citation type="journal article" date="2020" name="Genome Biol.">
        <title>Gamete binning: chromosome-level and haplotype-resolved genome assembly enabled by high-throughput single-cell sequencing of gamete genomes.</title>
        <authorList>
            <person name="Campoy J.A."/>
            <person name="Sun H."/>
            <person name="Goel M."/>
            <person name="Jiao W.-B."/>
            <person name="Folz-Donahue K."/>
            <person name="Wang N."/>
            <person name="Rubio M."/>
            <person name="Liu C."/>
            <person name="Kukat C."/>
            <person name="Ruiz D."/>
            <person name="Huettel B."/>
            <person name="Schneeberger K."/>
        </authorList>
    </citation>
    <scope>NUCLEOTIDE SEQUENCE [LARGE SCALE GENOMIC DNA]</scope>
    <source>
        <strain evidence="3">cv. Rojo Pasion</strain>
    </source>
</reference>
<feature type="region of interest" description="Disordered" evidence="1">
    <location>
        <begin position="117"/>
        <end position="157"/>
    </location>
</feature>
<protein>
    <submittedName>
        <fullName evidence="2">Uncharacterized protein</fullName>
    </submittedName>
</protein>